<dbReference type="KEGG" id="orm:HTY61_01610"/>
<dbReference type="AlphaFoldDB" id="A0A6N1VDD9"/>
<evidence type="ECO:0000313" key="3">
    <source>
        <dbReference type="Proteomes" id="UP000509367"/>
    </source>
</evidence>
<gene>
    <name evidence="2" type="ORF">HTY61_01610</name>
</gene>
<dbReference type="InterPro" id="IPR038268">
    <property type="entry name" value="RHH_sf"/>
</dbReference>
<dbReference type="Pfam" id="PF13467">
    <property type="entry name" value="RHH_4"/>
    <property type="match status" value="1"/>
</dbReference>
<sequence length="76" mass="8133">MAVRKHSVTISGHRTSFSIEDEFHARLKESAARKGISLAALVAAIDKAKPRDSNLSSALRVHVLNEALSGRAASSH</sequence>
<keyword evidence="3" id="KW-1185">Reference proteome</keyword>
<evidence type="ECO:0000259" key="1">
    <source>
        <dbReference type="Pfam" id="PF13467"/>
    </source>
</evidence>
<name>A0A6N1VDD9_9HYPH</name>
<organism evidence="2 3">
    <name type="scientific">Oricola thermophila</name>
    <dbReference type="NCBI Taxonomy" id="2742145"/>
    <lineage>
        <taxon>Bacteria</taxon>
        <taxon>Pseudomonadati</taxon>
        <taxon>Pseudomonadota</taxon>
        <taxon>Alphaproteobacteria</taxon>
        <taxon>Hyphomicrobiales</taxon>
        <taxon>Ahrensiaceae</taxon>
        <taxon>Oricola</taxon>
    </lineage>
</organism>
<dbReference type="InterPro" id="IPR027373">
    <property type="entry name" value="RHH_dom"/>
</dbReference>
<protein>
    <submittedName>
        <fullName evidence="2">Ribbon-helix-helix domain-containing protein</fullName>
    </submittedName>
</protein>
<evidence type="ECO:0000313" key="2">
    <source>
        <dbReference type="EMBL" id="QKV17252.1"/>
    </source>
</evidence>
<dbReference type="EMBL" id="CP054836">
    <property type="protein sequence ID" value="QKV17252.1"/>
    <property type="molecule type" value="Genomic_DNA"/>
</dbReference>
<proteinExistence type="predicted"/>
<dbReference type="Proteomes" id="UP000509367">
    <property type="component" value="Chromosome"/>
</dbReference>
<accession>A0A6N1VDD9</accession>
<dbReference type="RefSeq" id="WP_175275148.1">
    <property type="nucleotide sequence ID" value="NZ_CP054836.1"/>
</dbReference>
<dbReference type="Gene3D" id="1.10.3990.20">
    <property type="entry name" value="protein bp1543"/>
    <property type="match status" value="1"/>
</dbReference>
<feature type="domain" description="Ribbon-helix-helix" evidence="1">
    <location>
        <begin position="4"/>
        <end position="66"/>
    </location>
</feature>
<reference evidence="2 3" key="1">
    <citation type="submission" date="2020-06" db="EMBL/GenBank/DDBJ databases">
        <title>Oricola thermophila sp. nov. isolated from a tidal sediments.</title>
        <authorList>
            <person name="Kwon K.K."/>
            <person name="Yang S.-H."/>
            <person name="Park M.-J."/>
        </authorList>
    </citation>
    <scope>NUCLEOTIDE SEQUENCE [LARGE SCALE GENOMIC DNA]</scope>
    <source>
        <strain evidence="2 3">MEBiC13590</strain>
    </source>
</reference>